<dbReference type="OrthoDB" id="3010635at2759"/>
<gene>
    <name evidence="1" type="ORF">J3R30DRAFT_3462505</name>
</gene>
<proteinExistence type="predicted"/>
<reference evidence="1" key="1">
    <citation type="submission" date="2022-08" db="EMBL/GenBank/DDBJ databases">
        <title>A Global Phylogenomic Analysis of the Shiitake Genus Lentinula.</title>
        <authorList>
            <consortium name="DOE Joint Genome Institute"/>
            <person name="Sierra-Patev S."/>
            <person name="Min B."/>
            <person name="Naranjo-Ortiz M."/>
            <person name="Looney B."/>
            <person name="Konkel Z."/>
            <person name="Slot J.C."/>
            <person name="Sakamoto Y."/>
            <person name="Steenwyk J.L."/>
            <person name="Rokas A."/>
            <person name="Carro J."/>
            <person name="Camarero S."/>
            <person name="Ferreira P."/>
            <person name="Molpeceres G."/>
            <person name="Ruiz-Duenas F.J."/>
            <person name="Serrano A."/>
            <person name="Henrissat B."/>
            <person name="Drula E."/>
            <person name="Hughes K.W."/>
            <person name="Mata J.L."/>
            <person name="Ishikawa N.K."/>
            <person name="Vargas-Isla R."/>
            <person name="Ushijima S."/>
            <person name="Smith C.A."/>
            <person name="Ahrendt S."/>
            <person name="Andreopoulos W."/>
            <person name="He G."/>
            <person name="Labutti K."/>
            <person name="Lipzen A."/>
            <person name="Ng V."/>
            <person name="Riley R."/>
            <person name="Sandor L."/>
            <person name="Barry K."/>
            <person name="Martinez A.T."/>
            <person name="Xiao Y."/>
            <person name="Gibbons J.G."/>
            <person name="Terashima K."/>
            <person name="Grigoriev I.V."/>
            <person name="Hibbett D.S."/>
        </authorList>
    </citation>
    <scope>NUCLEOTIDE SEQUENCE</scope>
    <source>
        <strain evidence="1">JLM2183</strain>
    </source>
</reference>
<protein>
    <submittedName>
        <fullName evidence="1">Uncharacterized protein</fullName>
    </submittedName>
</protein>
<comment type="caution">
    <text evidence="1">The sequence shown here is derived from an EMBL/GenBank/DDBJ whole genome shotgun (WGS) entry which is preliminary data.</text>
</comment>
<evidence type="ECO:0000313" key="1">
    <source>
        <dbReference type="EMBL" id="KAJ4480941.1"/>
    </source>
</evidence>
<sequence length="333" mass="36999">MLFQFIFTLVGFYILFVTSNCRALPFFSNTNKSPPRQGSVPISHLTLHEGFGSQQALRLNFSRSLSRRETFEPKVQCVLLDKDLIKDFKGNKKLNEYADNHWSKGTRTILTYDEHYPDRKVELCTLAKEVVISYEGDPQSNCITNNVTVEGEFLGTSGLVSIAVLRGDIASWTYAVSSTTIERLSLSASLYLMFNGVAALIPQFVAAATISNTETKSSTITRNEMVTTTISMKAGDGQQCNAIQSVRSCVVQGRGIVPLVIKKTSTFWVEYEDKVKPKIPLEDGDTSSHYKYPLPADILEPDERSAYITIEGSLTIKSHVAYQGSCRNVSIAF</sequence>
<name>A0A9W9AHE8_9AGAR</name>
<dbReference type="Proteomes" id="UP001150266">
    <property type="component" value="Unassembled WGS sequence"/>
</dbReference>
<accession>A0A9W9AHE8</accession>
<keyword evidence="2" id="KW-1185">Reference proteome</keyword>
<dbReference type="AlphaFoldDB" id="A0A9W9AHE8"/>
<organism evidence="1 2">
    <name type="scientific">Lentinula aciculospora</name>
    <dbReference type="NCBI Taxonomy" id="153920"/>
    <lineage>
        <taxon>Eukaryota</taxon>
        <taxon>Fungi</taxon>
        <taxon>Dikarya</taxon>
        <taxon>Basidiomycota</taxon>
        <taxon>Agaricomycotina</taxon>
        <taxon>Agaricomycetes</taxon>
        <taxon>Agaricomycetidae</taxon>
        <taxon>Agaricales</taxon>
        <taxon>Marasmiineae</taxon>
        <taxon>Omphalotaceae</taxon>
        <taxon>Lentinula</taxon>
    </lineage>
</organism>
<dbReference type="EMBL" id="JAOTPV010000006">
    <property type="protein sequence ID" value="KAJ4480941.1"/>
    <property type="molecule type" value="Genomic_DNA"/>
</dbReference>
<evidence type="ECO:0000313" key="2">
    <source>
        <dbReference type="Proteomes" id="UP001150266"/>
    </source>
</evidence>